<comment type="subcellular location">
    <subcellularLocation>
        <location evidence="2">Cell projection</location>
    </subcellularLocation>
    <subcellularLocation>
        <location evidence="1">Cytoplasm</location>
        <location evidence="1">Cytoskeleton</location>
    </subcellularLocation>
</comment>
<dbReference type="EMBL" id="JARBDR010000903">
    <property type="protein sequence ID" value="KAJ8303956.1"/>
    <property type="molecule type" value="Genomic_DNA"/>
</dbReference>
<dbReference type="PANTHER" id="PTHR46256">
    <property type="entry name" value="AGAP011099-PA"/>
    <property type="match status" value="1"/>
</dbReference>
<comment type="caution">
    <text evidence="13">The sequence shown here is derived from an EMBL/GenBank/DDBJ whole genome shotgun (WGS) entry which is preliminary data.</text>
</comment>
<proteinExistence type="inferred from homology"/>
<dbReference type="InterPro" id="IPR027417">
    <property type="entry name" value="P-loop_NTPase"/>
</dbReference>
<evidence type="ECO:0000313" key="13">
    <source>
        <dbReference type="EMBL" id="KAJ8303956.1"/>
    </source>
</evidence>
<keyword evidence="8" id="KW-0505">Motor protein</keyword>
<dbReference type="PANTHER" id="PTHR46256:SF3">
    <property type="entry name" value="MYOSIN MOTOR DOMAIN-CONTAINING PROTEIN"/>
    <property type="match status" value="1"/>
</dbReference>
<keyword evidence="10" id="KW-0966">Cell projection</keyword>
<name>A0ABQ9EJ93_TEGGR</name>
<dbReference type="PROSITE" id="PS51456">
    <property type="entry name" value="MYOSIN_MOTOR"/>
    <property type="match status" value="1"/>
</dbReference>
<evidence type="ECO:0000256" key="6">
    <source>
        <dbReference type="ARBA" id="ARBA00022840"/>
    </source>
</evidence>
<gene>
    <name evidence="13" type="ORF">KUTeg_017539</name>
</gene>
<organism evidence="13 14">
    <name type="scientific">Tegillarca granosa</name>
    <name type="common">Malaysian cockle</name>
    <name type="synonym">Anadara granosa</name>
    <dbReference type="NCBI Taxonomy" id="220873"/>
    <lineage>
        <taxon>Eukaryota</taxon>
        <taxon>Metazoa</taxon>
        <taxon>Spiralia</taxon>
        <taxon>Lophotrochozoa</taxon>
        <taxon>Mollusca</taxon>
        <taxon>Bivalvia</taxon>
        <taxon>Autobranchia</taxon>
        <taxon>Pteriomorphia</taxon>
        <taxon>Arcoida</taxon>
        <taxon>Arcoidea</taxon>
        <taxon>Arcidae</taxon>
        <taxon>Tegillarca</taxon>
    </lineage>
</organism>
<keyword evidence="3" id="KW-0963">Cytoplasm</keyword>
<sequence>MEVTYDADGMLERNRDNLSGNLIECVSNSGNEFVKALTTSQMPETGSISRSMGALKVRGSLPEISGELKRSESRNSISKYQAKKLQHRSRSVGSLAGTELKQSSFVSRNFRRSLSELMQKVSHSKPTFVRCLKPNISKSPTDFDVDVVKNQMQCNGLLEIAKIRRDGYAVRMPFPEFVYRYRDISFGRDEIVKPDLKICEQILVDSGIKGYALGKTKEIL</sequence>
<evidence type="ECO:0000256" key="1">
    <source>
        <dbReference type="ARBA" id="ARBA00004245"/>
    </source>
</evidence>
<evidence type="ECO:0000256" key="7">
    <source>
        <dbReference type="ARBA" id="ARBA00023123"/>
    </source>
</evidence>
<keyword evidence="14" id="KW-1185">Reference proteome</keyword>
<dbReference type="Pfam" id="PF00063">
    <property type="entry name" value="Myosin_head"/>
    <property type="match status" value="1"/>
</dbReference>
<accession>A0ABQ9EJ93</accession>
<evidence type="ECO:0000256" key="3">
    <source>
        <dbReference type="ARBA" id="ARBA00022490"/>
    </source>
</evidence>
<dbReference type="Gene3D" id="6.20.240.20">
    <property type="match status" value="1"/>
</dbReference>
<protein>
    <recommendedName>
        <fullName evidence="12">Myosin motor domain-containing protein</fullName>
    </recommendedName>
</protein>
<evidence type="ECO:0000256" key="9">
    <source>
        <dbReference type="ARBA" id="ARBA00023212"/>
    </source>
</evidence>
<dbReference type="Gene3D" id="3.40.850.10">
    <property type="entry name" value="Kinesin motor domain"/>
    <property type="match status" value="1"/>
</dbReference>
<evidence type="ECO:0000256" key="11">
    <source>
        <dbReference type="PROSITE-ProRule" id="PRU00782"/>
    </source>
</evidence>
<evidence type="ECO:0000256" key="8">
    <source>
        <dbReference type="ARBA" id="ARBA00023175"/>
    </source>
</evidence>
<keyword evidence="6" id="KW-0067">ATP-binding</keyword>
<keyword evidence="9" id="KW-0206">Cytoskeleton</keyword>
<evidence type="ECO:0000256" key="10">
    <source>
        <dbReference type="ARBA" id="ARBA00023273"/>
    </source>
</evidence>
<evidence type="ECO:0000256" key="2">
    <source>
        <dbReference type="ARBA" id="ARBA00004316"/>
    </source>
</evidence>
<keyword evidence="5" id="KW-0547">Nucleotide-binding</keyword>
<dbReference type="Proteomes" id="UP001217089">
    <property type="component" value="Unassembled WGS sequence"/>
</dbReference>
<feature type="domain" description="Myosin motor" evidence="12">
    <location>
        <begin position="1"/>
        <end position="220"/>
    </location>
</feature>
<dbReference type="SUPFAM" id="SSF52540">
    <property type="entry name" value="P-loop containing nucleoside triphosphate hydrolases"/>
    <property type="match status" value="1"/>
</dbReference>
<keyword evidence="11" id="KW-0009">Actin-binding</keyword>
<comment type="similarity">
    <text evidence="11">Belongs to the TRAFAC class myosin-kinesin ATPase superfamily. Myosin family.</text>
</comment>
<keyword evidence="4" id="KW-0677">Repeat</keyword>
<dbReference type="InterPro" id="IPR001609">
    <property type="entry name" value="Myosin_head_motor_dom-like"/>
</dbReference>
<evidence type="ECO:0000313" key="14">
    <source>
        <dbReference type="Proteomes" id="UP001217089"/>
    </source>
</evidence>
<feature type="region of interest" description="Actin-binding" evidence="11">
    <location>
        <begin position="114"/>
        <end position="136"/>
    </location>
</feature>
<reference evidence="13 14" key="1">
    <citation type="submission" date="2022-12" db="EMBL/GenBank/DDBJ databases">
        <title>Chromosome-level genome of Tegillarca granosa.</title>
        <authorList>
            <person name="Kim J."/>
        </authorList>
    </citation>
    <scope>NUCLEOTIDE SEQUENCE [LARGE SCALE GENOMIC DNA]</scope>
    <source>
        <strain evidence="13">Teg-2019</strain>
        <tissue evidence="13">Adductor muscle</tissue>
    </source>
</reference>
<evidence type="ECO:0000256" key="4">
    <source>
        <dbReference type="ARBA" id="ARBA00022737"/>
    </source>
</evidence>
<evidence type="ECO:0000259" key="12">
    <source>
        <dbReference type="PROSITE" id="PS51456"/>
    </source>
</evidence>
<dbReference type="InterPro" id="IPR052409">
    <property type="entry name" value="Myosin-III_kinase_activity"/>
</dbReference>
<dbReference type="InterPro" id="IPR036961">
    <property type="entry name" value="Kinesin_motor_dom_sf"/>
</dbReference>
<comment type="caution">
    <text evidence="11">Lacks conserved residue(s) required for the propagation of feature annotation.</text>
</comment>
<evidence type="ECO:0000256" key="5">
    <source>
        <dbReference type="ARBA" id="ARBA00022741"/>
    </source>
</evidence>
<keyword evidence="7 11" id="KW-0518">Myosin</keyword>